<proteinExistence type="predicted"/>
<name>A0A099NYI0_PICKU</name>
<dbReference type="InterPro" id="IPR013881">
    <property type="entry name" value="Pre-mRNA_splic_Prp3_dom"/>
</dbReference>
<feature type="domain" description="Pre-mRNA-splicing factor 3" evidence="6">
    <location>
        <begin position="48"/>
        <end position="254"/>
    </location>
</feature>
<gene>
    <name evidence="7" type="ORF">JL09_g3131</name>
</gene>
<evidence type="ECO:0000256" key="3">
    <source>
        <dbReference type="ARBA" id="ARBA00023187"/>
    </source>
</evidence>
<organism evidence="7 8">
    <name type="scientific">Pichia kudriavzevii</name>
    <name type="common">Yeast</name>
    <name type="synonym">Issatchenkia orientalis</name>
    <dbReference type="NCBI Taxonomy" id="4909"/>
    <lineage>
        <taxon>Eukaryota</taxon>
        <taxon>Fungi</taxon>
        <taxon>Dikarya</taxon>
        <taxon>Ascomycota</taxon>
        <taxon>Saccharomycotina</taxon>
        <taxon>Pichiomycetes</taxon>
        <taxon>Pichiales</taxon>
        <taxon>Pichiaceae</taxon>
        <taxon>Pichia</taxon>
    </lineage>
</organism>
<dbReference type="GO" id="GO:0046540">
    <property type="term" value="C:U4/U6 x U5 tri-snRNP complex"/>
    <property type="evidence" value="ECO:0007669"/>
    <property type="project" value="InterPro"/>
</dbReference>
<dbReference type="Proteomes" id="UP000029867">
    <property type="component" value="Unassembled WGS sequence"/>
</dbReference>
<dbReference type="PANTHER" id="PTHR14212:SF0">
    <property type="entry name" value="U4_U6 SMALL NUCLEAR RIBONUCLEOPROTEIN PRP3"/>
    <property type="match status" value="1"/>
</dbReference>
<keyword evidence="4" id="KW-0539">Nucleus</keyword>
<evidence type="ECO:0000259" key="6">
    <source>
        <dbReference type="Pfam" id="PF08572"/>
    </source>
</evidence>
<dbReference type="InterPro" id="IPR027104">
    <property type="entry name" value="Prp3"/>
</dbReference>
<accession>A0A099NYI0</accession>
<feature type="domain" description="Small nuclear ribonucleoprotein Prp3 C-terminal" evidence="5">
    <location>
        <begin position="288"/>
        <end position="385"/>
    </location>
</feature>
<sequence>MKRRLSEAFEEDDISKIRIHPLLQTPQAEATPIVQAQEWRNGSMKNVNPYYQSEEYFEDKGRRKVLIGVNVAGEQRSRGDAFRERLRREREAKEREKDLERKGHVPNLRLGEEKYAESIIEPNYVEWWDRDYFDRRGNLLDLGNIELITSYVQHPVIIGGVSKGENIEEKVYLTKKEMKKLRRGKRKLAIEEKRDMIKLGLLKNEGDKVSLKNLPNVLLNEGVANPTEVEMRVREQVAKRREQHEAMNEERKLTKEQRNEKRLRGIERDVVKNGVYCLVAIIRGEITGKLRYKVGKNAAELELNGICASVADRSLVVVEGASKSVEKYENLFERRIDWSANGSRLNILWKGKIASSKFQKWSMYAFDGDVEIKEFLRGFGIENWWVGYD</sequence>
<evidence type="ECO:0000259" key="5">
    <source>
        <dbReference type="Pfam" id="PF06544"/>
    </source>
</evidence>
<comment type="caution">
    <text evidence="7">The sequence shown here is derived from an EMBL/GenBank/DDBJ whole genome shotgun (WGS) entry which is preliminary data.</text>
</comment>
<dbReference type="Pfam" id="PF08572">
    <property type="entry name" value="PRP3"/>
    <property type="match status" value="1"/>
</dbReference>
<dbReference type="HOGENOM" id="CLU_015750_2_0_1"/>
<protein>
    <submittedName>
        <fullName evidence="7">Uncharacterized protein</fullName>
    </submittedName>
</protein>
<keyword evidence="3" id="KW-0508">mRNA splicing</keyword>
<evidence type="ECO:0000256" key="2">
    <source>
        <dbReference type="ARBA" id="ARBA00022664"/>
    </source>
</evidence>
<evidence type="ECO:0000256" key="1">
    <source>
        <dbReference type="ARBA" id="ARBA00004123"/>
    </source>
</evidence>
<dbReference type="CDD" id="cd24162">
    <property type="entry name" value="Prp3_C"/>
    <property type="match status" value="1"/>
</dbReference>
<dbReference type="VEuPathDB" id="FungiDB:C5L36_0A08180"/>
<dbReference type="GO" id="GO:0000398">
    <property type="term" value="P:mRNA splicing, via spliceosome"/>
    <property type="evidence" value="ECO:0007669"/>
    <property type="project" value="InterPro"/>
</dbReference>
<dbReference type="eggNOG" id="KOG2769">
    <property type="taxonomic scope" value="Eukaryota"/>
</dbReference>
<dbReference type="AlphaFoldDB" id="A0A099NYI0"/>
<dbReference type="EMBL" id="JQFK01000031">
    <property type="protein sequence ID" value="KGK37700.1"/>
    <property type="molecule type" value="Genomic_DNA"/>
</dbReference>
<dbReference type="InterPro" id="IPR010541">
    <property type="entry name" value="Prp3_C"/>
</dbReference>
<dbReference type="PANTHER" id="PTHR14212">
    <property type="entry name" value="U4/U6-ASSOCIATED RNA SPLICING FACTOR-RELATED"/>
    <property type="match status" value="1"/>
</dbReference>
<evidence type="ECO:0000313" key="8">
    <source>
        <dbReference type="Proteomes" id="UP000029867"/>
    </source>
</evidence>
<keyword evidence="2" id="KW-0507">mRNA processing</keyword>
<dbReference type="Pfam" id="PF06544">
    <property type="entry name" value="Prp3_C"/>
    <property type="match status" value="1"/>
</dbReference>
<evidence type="ECO:0000256" key="4">
    <source>
        <dbReference type="ARBA" id="ARBA00023242"/>
    </source>
</evidence>
<reference evidence="8" key="1">
    <citation type="journal article" date="2014" name="Microb. Cell Fact.">
        <title>Exploiting Issatchenkia orientalis SD108 for succinic acid production.</title>
        <authorList>
            <person name="Xiao H."/>
            <person name="Shao Z."/>
            <person name="Jiang Y."/>
            <person name="Dole S."/>
            <person name="Zhao H."/>
        </authorList>
    </citation>
    <scope>NUCLEOTIDE SEQUENCE [LARGE SCALE GENOMIC DNA]</scope>
    <source>
        <strain evidence="8">SD108</strain>
    </source>
</reference>
<comment type="subcellular location">
    <subcellularLocation>
        <location evidence="1">Nucleus</location>
    </subcellularLocation>
</comment>
<evidence type="ECO:0000313" key="7">
    <source>
        <dbReference type="EMBL" id="KGK37700.1"/>
    </source>
</evidence>